<dbReference type="Proteomes" id="UP001491552">
    <property type="component" value="Unassembled WGS sequence"/>
</dbReference>
<dbReference type="PROSITE" id="PS51257">
    <property type="entry name" value="PROKAR_LIPOPROTEIN"/>
    <property type="match status" value="1"/>
</dbReference>
<dbReference type="RefSeq" id="WP_349136897.1">
    <property type="nucleotide sequence ID" value="NZ_JBBMFF010000266.1"/>
</dbReference>
<evidence type="ECO:0000313" key="3">
    <source>
        <dbReference type="Proteomes" id="UP001491552"/>
    </source>
</evidence>
<proteinExistence type="predicted"/>
<evidence type="ECO:0000313" key="2">
    <source>
        <dbReference type="EMBL" id="MEQ2512212.1"/>
    </source>
</evidence>
<sequence length="278" mass="31701">MKLKTFLITASLWMGLLGLTACGGADVRTYQYPETALLFDSLHIKKTVYSPGVMELYYRGGQFKDNPIRCYDANFEDLGDQFDHTFQNGVLTVQADFAEQISGLTIEDKDHDTVYHLRYLDSPQFAWLADTFWLDYGMMTLGDEARYYSDAERQAQAERERAEHAQTRNVFALLEGTWISEDGLQKYVFSTDADGSELRAAELWRSGTEQMWNGWELRVESAFQTPYSGGEYSEDVAEHLQEIVLRNSDHAAADLHLLYDTQNAVILGGGMTYRREKG</sequence>
<reference evidence="2 3" key="1">
    <citation type="submission" date="2024-03" db="EMBL/GenBank/DDBJ databases">
        <title>Human intestinal bacterial collection.</title>
        <authorList>
            <person name="Pauvert C."/>
            <person name="Hitch T.C.A."/>
            <person name="Clavel T."/>
        </authorList>
    </citation>
    <scope>NUCLEOTIDE SEQUENCE [LARGE SCALE GENOMIC DNA]</scope>
    <source>
        <strain evidence="2 3">CLA-AA-H192</strain>
    </source>
</reference>
<feature type="signal peptide" evidence="1">
    <location>
        <begin position="1"/>
        <end position="25"/>
    </location>
</feature>
<keyword evidence="3" id="KW-1185">Reference proteome</keyword>
<gene>
    <name evidence="2" type="ORF">WMO66_13335</name>
</gene>
<accession>A0ABV1G9V9</accession>
<evidence type="ECO:0000256" key="1">
    <source>
        <dbReference type="SAM" id="SignalP"/>
    </source>
</evidence>
<feature type="chain" id="PRO_5046788994" description="Lipoprotein" evidence="1">
    <location>
        <begin position="26"/>
        <end position="278"/>
    </location>
</feature>
<name>A0ABV1G9V9_9FIRM</name>
<dbReference type="EMBL" id="JBBMFF010000266">
    <property type="protein sequence ID" value="MEQ2512212.1"/>
    <property type="molecule type" value="Genomic_DNA"/>
</dbReference>
<comment type="caution">
    <text evidence="2">The sequence shown here is derived from an EMBL/GenBank/DDBJ whole genome shotgun (WGS) entry which is preliminary data.</text>
</comment>
<organism evidence="2 3">
    <name type="scientific">Faecousia intestinalis</name>
    <dbReference type="NCBI Taxonomy" id="3133167"/>
    <lineage>
        <taxon>Bacteria</taxon>
        <taxon>Bacillati</taxon>
        <taxon>Bacillota</taxon>
        <taxon>Clostridia</taxon>
        <taxon>Eubacteriales</taxon>
        <taxon>Oscillospiraceae</taxon>
        <taxon>Faecousia</taxon>
    </lineage>
</organism>
<evidence type="ECO:0008006" key="4">
    <source>
        <dbReference type="Google" id="ProtNLM"/>
    </source>
</evidence>
<keyword evidence="1" id="KW-0732">Signal</keyword>
<protein>
    <recommendedName>
        <fullName evidence="4">Lipoprotein</fullName>
    </recommendedName>
</protein>